<evidence type="ECO:0000313" key="2">
    <source>
        <dbReference type="EMBL" id="VFU13700.1"/>
    </source>
</evidence>
<feature type="transmembrane region" description="Helical" evidence="1">
    <location>
        <begin position="271"/>
        <end position="295"/>
    </location>
</feature>
<feature type="transmembrane region" description="Helical" evidence="1">
    <location>
        <begin position="231"/>
        <end position="251"/>
    </location>
</feature>
<keyword evidence="1" id="KW-0812">Transmembrane</keyword>
<reference evidence="2" key="1">
    <citation type="submission" date="2019-03" db="EMBL/GenBank/DDBJ databases">
        <authorList>
            <person name="Hao L."/>
        </authorList>
    </citation>
    <scope>NUCLEOTIDE SEQUENCE</scope>
</reference>
<feature type="transmembrane region" description="Helical" evidence="1">
    <location>
        <begin position="358"/>
        <end position="379"/>
    </location>
</feature>
<name>A0A485LXP2_9ZZZZ</name>
<dbReference type="AlphaFoldDB" id="A0A485LXP2"/>
<keyword evidence="1" id="KW-1133">Transmembrane helix</keyword>
<proteinExistence type="predicted"/>
<feature type="transmembrane region" description="Helical" evidence="1">
    <location>
        <begin position="35"/>
        <end position="59"/>
    </location>
</feature>
<evidence type="ECO:0000256" key="1">
    <source>
        <dbReference type="SAM" id="Phobius"/>
    </source>
</evidence>
<keyword evidence="1" id="KW-0472">Membrane</keyword>
<feature type="transmembrane region" description="Helical" evidence="1">
    <location>
        <begin position="79"/>
        <end position="99"/>
    </location>
</feature>
<accession>A0A485LXP2</accession>
<dbReference type="EMBL" id="CAADRM010000082">
    <property type="protein sequence ID" value="VFU13700.1"/>
    <property type="molecule type" value="Genomic_DNA"/>
</dbReference>
<feature type="transmembrane region" description="Helical" evidence="1">
    <location>
        <begin position="198"/>
        <end position="219"/>
    </location>
</feature>
<protein>
    <submittedName>
        <fullName evidence="2">Uncharacterized protein</fullName>
    </submittedName>
</protein>
<organism evidence="2">
    <name type="scientific">anaerobic digester metagenome</name>
    <dbReference type="NCBI Taxonomy" id="1263854"/>
    <lineage>
        <taxon>unclassified sequences</taxon>
        <taxon>metagenomes</taxon>
        <taxon>ecological metagenomes</taxon>
    </lineage>
</organism>
<gene>
    <name evidence="2" type="ORF">SCFA_200017</name>
</gene>
<feature type="transmembrane region" description="Helical" evidence="1">
    <location>
        <begin position="129"/>
        <end position="150"/>
    </location>
</feature>
<sequence>MEGHPAPGGIDGLSLFMNDPLIRLMKRFHPSLRGFTFFFANVLIVWLITWLPLLVLSLAGRAESAGIVVPFSSDFLSHIRFLFVAPLLLLHPLFLEPWIKETLTHLIERGMVDEAAMPRYINAVGKTRALLGSIPVTVFMLGIVILVMLLDIRRDLPQDITLWQFVGTGRSLSDLTPAGWWLYRVSIPVFQFLLLRSLLHYLAWVGLLFRVSLLGLRLVPAHPDYAGGIRFLGLSQVFFTPWAFGLSSVLASEIGMRIIYGGESLLSFQKIIILFIALFLAALLLPLLAFCPMLVRAKKDGLKEYGLLAVDLLKAFDARWMTGKKAAGEKILSAVDPSATTDYLSTYMVLRGMRFVPFDLRIVAVLLASLIVPMLPLLLTVVSLTEGIIKIVKILWS</sequence>